<gene>
    <name evidence="1" type="ORF">RPERSI_LOCUS25337</name>
</gene>
<dbReference type="EMBL" id="CAJVQC010083513">
    <property type="protein sequence ID" value="CAG8820340.1"/>
    <property type="molecule type" value="Genomic_DNA"/>
</dbReference>
<protein>
    <submittedName>
        <fullName evidence="1">10981_t:CDS:1</fullName>
    </submittedName>
</protein>
<sequence length="112" mass="12855">NLSPNAQTVFADTQNEWKQEESYESDSKESDKSPITITEEPRFNISAQKSSFIKQKTAEEKLAELNDLYSIARDSQLRHNFLVQITETKQIIKDKKKKGKKLRNHAAAQAKC</sequence>
<keyword evidence="2" id="KW-1185">Reference proteome</keyword>
<evidence type="ECO:0000313" key="2">
    <source>
        <dbReference type="Proteomes" id="UP000789920"/>
    </source>
</evidence>
<proteinExistence type="predicted"/>
<comment type="caution">
    <text evidence="1">The sequence shown here is derived from an EMBL/GenBank/DDBJ whole genome shotgun (WGS) entry which is preliminary data.</text>
</comment>
<reference evidence="1" key="1">
    <citation type="submission" date="2021-06" db="EMBL/GenBank/DDBJ databases">
        <authorList>
            <person name="Kallberg Y."/>
            <person name="Tangrot J."/>
            <person name="Rosling A."/>
        </authorList>
    </citation>
    <scope>NUCLEOTIDE SEQUENCE</scope>
    <source>
        <strain evidence="1">MA461A</strain>
    </source>
</reference>
<accession>A0ACA9S1N1</accession>
<name>A0ACA9S1N1_9GLOM</name>
<dbReference type="Proteomes" id="UP000789920">
    <property type="component" value="Unassembled WGS sequence"/>
</dbReference>
<organism evidence="1 2">
    <name type="scientific">Racocetra persica</name>
    <dbReference type="NCBI Taxonomy" id="160502"/>
    <lineage>
        <taxon>Eukaryota</taxon>
        <taxon>Fungi</taxon>
        <taxon>Fungi incertae sedis</taxon>
        <taxon>Mucoromycota</taxon>
        <taxon>Glomeromycotina</taxon>
        <taxon>Glomeromycetes</taxon>
        <taxon>Diversisporales</taxon>
        <taxon>Gigasporaceae</taxon>
        <taxon>Racocetra</taxon>
    </lineage>
</organism>
<evidence type="ECO:0000313" key="1">
    <source>
        <dbReference type="EMBL" id="CAG8820340.1"/>
    </source>
</evidence>
<feature type="non-terminal residue" evidence="1">
    <location>
        <position position="1"/>
    </location>
</feature>